<dbReference type="Pfam" id="PF00512">
    <property type="entry name" value="HisKA"/>
    <property type="match status" value="1"/>
</dbReference>
<dbReference type="EMBL" id="FNCY01000004">
    <property type="protein sequence ID" value="SDH22371.1"/>
    <property type="molecule type" value="Genomic_DNA"/>
</dbReference>
<dbReference type="PROSITE" id="PS50885">
    <property type="entry name" value="HAMP"/>
    <property type="match status" value="1"/>
</dbReference>
<keyword evidence="9" id="KW-0547">Nucleotide-binding</keyword>
<dbReference type="AlphaFoldDB" id="A0A1G8AN12"/>
<dbReference type="SUPFAM" id="SSF47384">
    <property type="entry name" value="Homodimeric domain of signal transducing histidine kinase"/>
    <property type="match status" value="1"/>
</dbReference>
<accession>A0A1G8AN12</accession>
<dbReference type="CDD" id="cd00075">
    <property type="entry name" value="HATPase"/>
    <property type="match status" value="1"/>
</dbReference>
<evidence type="ECO:0000256" key="16">
    <source>
        <dbReference type="SAM" id="Phobius"/>
    </source>
</evidence>
<dbReference type="PANTHER" id="PTHR44936">
    <property type="entry name" value="SENSOR PROTEIN CREC"/>
    <property type="match status" value="1"/>
</dbReference>
<evidence type="ECO:0000256" key="13">
    <source>
        <dbReference type="ARBA" id="ARBA00023012"/>
    </source>
</evidence>
<dbReference type="Proteomes" id="UP000198607">
    <property type="component" value="Unassembled WGS sequence"/>
</dbReference>
<dbReference type="PANTHER" id="PTHR44936:SF5">
    <property type="entry name" value="SENSOR HISTIDINE KINASE ENVZ"/>
    <property type="match status" value="1"/>
</dbReference>
<keyword evidence="13" id="KW-0902">Two-component regulatory system</keyword>
<dbReference type="Gene3D" id="3.30.565.10">
    <property type="entry name" value="Histidine kinase-like ATPase, C-terminal domain"/>
    <property type="match status" value="1"/>
</dbReference>
<keyword evidence="14 16" id="KW-0472">Membrane</keyword>
<evidence type="ECO:0000256" key="2">
    <source>
        <dbReference type="ARBA" id="ARBA00004429"/>
    </source>
</evidence>
<dbReference type="InterPro" id="IPR036097">
    <property type="entry name" value="HisK_dim/P_sf"/>
</dbReference>
<dbReference type="Pfam" id="PF00672">
    <property type="entry name" value="HAMP"/>
    <property type="match status" value="1"/>
</dbReference>
<dbReference type="InterPro" id="IPR003594">
    <property type="entry name" value="HATPase_dom"/>
</dbReference>
<dbReference type="OrthoDB" id="9804645at2"/>
<dbReference type="GO" id="GO:0005524">
    <property type="term" value="F:ATP binding"/>
    <property type="evidence" value="ECO:0007669"/>
    <property type="project" value="UniProtKB-KW"/>
</dbReference>
<feature type="region of interest" description="Disordered" evidence="15">
    <location>
        <begin position="433"/>
        <end position="461"/>
    </location>
</feature>
<dbReference type="InterPro" id="IPR004358">
    <property type="entry name" value="Sig_transdc_His_kin-like_C"/>
</dbReference>
<dbReference type="SMART" id="SM00388">
    <property type="entry name" value="HisKA"/>
    <property type="match status" value="1"/>
</dbReference>
<evidence type="ECO:0000256" key="4">
    <source>
        <dbReference type="ARBA" id="ARBA00022475"/>
    </source>
</evidence>
<evidence type="ECO:0000256" key="15">
    <source>
        <dbReference type="SAM" id="MobiDB-lite"/>
    </source>
</evidence>
<evidence type="ECO:0000259" key="17">
    <source>
        <dbReference type="PROSITE" id="PS50109"/>
    </source>
</evidence>
<dbReference type="SMART" id="SM00387">
    <property type="entry name" value="HATPase_c"/>
    <property type="match status" value="1"/>
</dbReference>
<protein>
    <recommendedName>
        <fullName evidence="3">histidine kinase</fullName>
        <ecNumber evidence="3">2.7.13.3</ecNumber>
    </recommendedName>
</protein>
<comment type="catalytic activity">
    <reaction evidence="1">
        <text>ATP + protein L-histidine = ADP + protein N-phospho-L-histidine.</text>
        <dbReference type="EC" id="2.7.13.3"/>
    </reaction>
</comment>
<keyword evidence="4" id="KW-1003">Cell membrane</keyword>
<evidence type="ECO:0000256" key="3">
    <source>
        <dbReference type="ARBA" id="ARBA00012438"/>
    </source>
</evidence>
<keyword evidence="10 19" id="KW-0418">Kinase</keyword>
<feature type="transmembrane region" description="Helical" evidence="16">
    <location>
        <begin position="159"/>
        <end position="178"/>
    </location>
</feature>
<dbReference type="PROSITE" id="PS50109">
    <property type="entry name" value="HIS_KIN"/>
    <property type="match status" value="1"/>
</dbReference>
<keyword evidence="7" id="KW-0808">Transferase</keyword>
<dbReference type="GO" id="GO:0005886">
    <property type="term" value="C:plasma membrane"/>
    <property type="evidence" value="ECO:0007669"/>
    <property type="project" value="UniProtKB-SubCell"/>
</dbReference>
<evidence type="ECO:0000256" key="8">
    <source>
        <dbReference type="ARBA" id="ARBA00022692"/>
    </source>
</evidence>
<feature type="transmembrane region" description="Helical" evidence="16">
    <location>
        <begin position="9"/>
        <end position="31"/>
    </location>
</feature>
<reference evidence="19 20" key="1">
    <citation type="submission" date="2016-10" db="EMBL/GenBank/DDBJ databases">
        <authorList>
            <person name="de Groot N.N."/>
        </authorList>
    </citation>
    <scope>NUCLEOTIDE SEQUENCE [LARGE SCALE GENOMIC DNA]</scope>
    <source>
        <strain evidence="19 20">DSM 5885</strain>
    </source>
</reference>
<dbReference type="Pfam" id="PF02518">
    <property type="entry name" value="HATPase_c"/>
    <property type="match status" value="1"/>
</dbReference>
<dbReference type="InterPro" id="IPR050980">
    <property type="entry name" value="2C_sensor_his_kinase"/>
</dbReference>
<keyword evidence="6" id="KW-0597">Phosphoprotein</keyword>
<evidence type="ECO:0000256" key="6">
    <source>
        <dbReference type="ARBA" id="ARBA00022553"/>
    </source>
</evidence>
<evidence type="ECO:0000313" key="19">
    <source>
        <dbReference type="EMBL" id="SDH22371.1"/>
    </source>
</evidence>
<evidence type="ECO:0000256" key="12">
    <source>
        <dbReference type="ARBA" id="ARBA00022989"/>
    </source>
</evidence>
<evidence type="ECO:0000256" key="10">
    <source>
        <dbReference type="ARBA" id="ARBA00022777"/>
    </source>
</evidence>
<comment type="subcellular location">
    <subcellularLocation>
        <location evidence="2">Cell inner membrane</location>
        <topology evidence="2">Multi-pass membrane protein</topology>
    </subcellularLocation>
</comment>
<dbReference type="SMART" id="SM00304">
    <property type="entry name" value="HAMP"/>
    <property type="match status" value="1"/>
</dbReference>
<evidence type="ECO:0000256" key="5">
    <source>
        <dbReference type="ARBA" id="ARBA00022519"/>
    </source>
</evidence>
<evidence type="ECO:0000256" key="14">
    <source>
        <dbReference type="ARBA" id="ARBA00023136"/>
    </source>
</evidence>
<keyword evidence="12 16" id="KW-1133">Transmembrane helix</keyword>
<organism evidence="19 20">
    <name type="scientific">Propionivibrio dicarboxylicus</name>
    <dbReference type="NCBI Taxonomy" id="83767"/>
    <lineage>
        <taxon>Bacteria</taxon>
        <taxon>Pseudomonadati</taxon>
        <taxon>Pseudomonadota</taxon>
        <taxon>Betaproteobacteria</taxon>
        <taxon>Rhodocyclales</taxon>
        <taxon>Rhodocyclaceae</taxon>
        <taxon>Propionivibrio</taxon>
    </lineage>
</organism>
<evidence type="ECO:0000313" key="20">
    <source>
        <dbReference type="Proteomes" id="UP000198607"/>
    </source>
</evidence>
<dbReference type="InterPro" id="IPR003660">
    <property type="entry name" value="HAMP_dom"/>
</dbReference>
<proteinExistence type="predicted"/>
<name>A0A1G8AN12_9RHOO</name>
<evidence type="ECO:0000256" key="1">
    <source>
        <dbReference type="ARBA" id="ARBA00000085"/>
    </source>
</evidence>
<gene>
    <name evidence="19" type="ORF">SAMN05660652_01442</name>
</gene>
<dbReference type="SUPFAM" id="SSF55874">
    <property type="entry name" value="ATPase domain of HSP90 chaperone/DNA topoisomerase II/histidine kinase"/>
    <property type="match status" value="1"/>
</dbReference>
<sequence length="461" mass="51348">MFRSLSARLFAILTIGLGVIQIASFIGFMAYRGQEIKEQITRFLGADLSFAYDFMRSLPPEQRLEWLARLNQGFHYRFSLEPASTPIVETPPNDERLIELSAVLRANLPAEAKLSFREPPGVPASAKDKSIQTVLVLDSHHALVLHLFDPFSMPSEGSLMAFLVFVLLAVSPFVWWAVRVATRPIDRMLLTIEQFGKHPNSPPVPEAGPDELKKAAQAVNAMRERILRHIEERTQILAAIAHDLQTPLTRLRLRCEALVAGSQRDHLIHDVEYMAELVTEGLDYARSAQLSETLTAIEVNQWLEGMIDDALDSGAQCRLTGHANTPYSGALRALTRAMQNLIENALKYGEEAEIRIEDSPERLLIRVLDNGPGLSDDMLPRVFDPFFRVEQSRSRETGGSGLGLSIARNIICAHGGDIRLANRPEGGLEVSVELPRKIPAGTSLPRDSEDRRLPNPKSFRS</sequence>
<evidence type="ECO:0000256" key="9">
    <source>
        <dbReference type="ARBA" id="ARBA00022741"/>
    </source>
</evidence>
<keyword evidence="11" id="KW-0067">ATP-binding</keyword>
<evidence type="ECO:0000256" key="7">
    <source>
        <dbReference type="ARBA" id="ARBA00022679"/>
    </source>
</evidence>
<dbReference type="InterPro" id="IPR003661">
    <property type="entry name" value="HisK_dim/P_dom"/>
</dbReference>
<dbReference type="CDD" id="cd06225">
    <property type="entry name" value="HAMP"/>
    <property type="match status" value="1"/>
</dbReference>
<dbReference type="InterPro" id="IPR005467">
    <property type="entry name" value="His_kinase_dom"/>
</dbReference>
<dbReference type="CDD" id="cd00082">
    <property type="entry name" value="HisKA"/>
    <property type="match status" value="1"/>
</dbReference>
<dbReference type="InterPro" id="IPR036890">
    <property type="entry name" value="HATPase_C_sf"/>
</dbReference>
<feature type="domain" description="Histidine kinase" evidence="17">
    <location>
        <begin position="239"/>
        <end position="438"/>
    </location>
</feature>
<keyword evidence="20" id="KW-1185">Reference proteome</keyword>
<dbReference type="Gene3D" id="1.10.287.130">
    <property type="match status" value="1"/>
</dbReference>
<feature type="domain" description="HAMP" evidence="18">
    <location>
        <begin position="179"/>
        <end position="231"/>
    </location>
</feature>
<dbReference type="RefSeq" id="WP_091935981.1">
    <property type="nucleotide sequence ID" value="NZ_FNCY01000004.1"/>
</dbReference>
<dbReference type="EC" id="2.7.13.3" evidence="3"/>
<keyword evidence="5" id="KW-0997">Cell inner membrane</keyword>
<evidence type="ECO:0000259" key="18">
    <source>
        <dbReference type="PROSITE" id="PS50885"/>
    </source>
</evidence>
<evidence type="ECO:0000256" key="11">
    <source>
        <dbReference type="ARBA" id="ARBA00022840"/>
    </source>
</evidence>
<dbReference type="STRING" id="83767.SAMN05660652_01442"/>
<dbReference type="GO" id="GO:0000155">
    <property type="term" value="F:phosphorelay sensor kinase activity"/>
    <property type="evidence" value="ECO:0007669"/>
    <property type="project" value="InterPro"/>
</dbReference>
<keyword evidence="8 16" id="KW-0812">Transmembrane</keyword>
<dbReference type="PRINTS" id="PR00344">
    <property type="entry name" value="BCTRLSENSOR"/>
</dbReference>